<dbReference type="NCBIfam" id="NF007440">
    <property type="entry name" value="PRK09987.1"/>
    <property type="match status" value="1"/>
</dbReference>
<dbReference type="Gene3D" id="3.40.50.720">
    <property type="entry name" value="NAD(P)-binding Rossmann-like Domain"/>
    <property type="match status" value="1"/>
</dbReference>
<keyword evidence="6" id="KW-0521">NADP</keyword>
<dbReference type="EC" id="1.1.1.133" evidence="3 6"/>
<accession>A0A0U1Q306</accession>
<evidence type="ECO:0000256" key="1">
    <source>
        <dbReference type="ARBA" id="ARBA00004781"/>
    </source>
</evidence>
<evidence type="ECO:0000256" key="3">
    <source>
        <dbReference type="ARBA" id="ARBA00012929"/>
    </source>
</evidence>
<evidence type="ECO:0000313" key="8">
    <source>
        <dbReference type="EMBL" id="KKW69137.1"/>
    </source>
</evidence>
<comment type="similarity">
    <text evidence="2 6">Belongs to the dTDP-4-dehydrorhamnose reductase family.</text>
</comment>
<dbReference type="GO" id="GO:0019305">
    <property type="term" value="P:dTDP-rhamnose biosynthetic process"/>
    <property type="evidence" value="ECO:0007669"/>
    <property type="project" value="UniProtKB-UniPathway"/>
</dbReference>
<proteinExistence type="inferred from homology"/>
<dbReference type="GO" id="GO:0008831">
    <property type="term" value="F:dTDP-4-dehydrorhamnose reductase activity"/>
    <property type="evidence" value="ECO:0007669"/>
    <property type="project" value="UniProtKB-EC"/>
</dbReference>
<dbReference type="UniPathway" id="UPA00124"/>
<feature type="domain" description="RmlD-like substrate binding" evidence="7">
    <location>
        <begin position="1"/>
        <end position="294"/>
    </location>
</feature>
<dbReference type="PANTHER" id="PTHR10491:SF4">
    <property type="entry name" value="METHIONINE ADENOSYLTRANSFERASE 2 SUBUNIT BETA"/>
    <property type="match status" value="1"/>
</dbReference>
<dbReference type="EMBL" id="LBNQ01000009">
    <property type="protein sequence ID" value="KKW69137.1"/>
    <property type="molecule type" value="Genomic_DNA"/>
</dbReference>
<dbReference type="STRING" id="1610491.AAV94_01760"/>
<comment type="caution">
    <text evidence="8">The sequence shown here is derived from an EMBL/GenBank/DDBJ whole genome shotgun (WGS) entry which is preliminary data.</text>
</comment>
<dbReference type="PANTHER" id="PTHR10491">
    <property type="entry name" value="DTDP-4-DEHYDRORHAMNOSE REDUCTASE"/>
    <property type="match status" value="1"/>
</dbReference>
<name>A0A0U1Q306_9BURK</name>
<comment type="catalytic activity">
    <reaction evidence="5 6">
        <text>dTDP-beta-L-rhamnose + NADP(+) = dTDP-4-dehydro-beta-L-rhamnose + NADPH + H(+)</text>
        <dbReference type="Rhea" id="RHEA:21796"/>
        <dbReference type="ChEBI" id="CHEBI:15378"/>
        <dbReference type="ChEBI" id="CHEBI:57510"/>
        <dbReference type="ChEBI" id="CHEBI:57783"/>
        <dbReference type="ChEBI" id="CHEBI:58349"/>
        <dbReference type="ChEBI" id="CHEBI:62830"/>
        <dbReference type="EC" id="1.1.1.133"/>
    </reaction>
</comment>
<dbReference type="CDD" id="cd05254">
    <property type="entry name" value="dTDP_HR_like_SDR_e"/>
    <property type="match status" value="1"/>
</dbReference>
<dbReference type="OrthoDB" id="9803892at2"/>
<comment type="function">
    <text evidence="6">Catalyzes the reduction of dTDP-6-deoxy-L-lyxo-4-hexulose to yield dTDP-L-rhamnose.</text>
</comment>
<comment type="cofactor">
    <cofactor evidence="6">
        <name>Mg(2+)</name>
        <dbReference type="ChEBI" id="CHEBI:18420"/>
    </cofactor>
    <text evidence="6">Binds 1 Mg(2+) ion per monomer.</text>
</comment>
<dbReference type="Proteomes" id="UP000050580">
    <property type="component" value="Unassembled WGS sequence"/>
</dbReference>
<evidence type="ECO:0000256" key="6">
    <source>
        <dbReference type="RuleBase" id="RU364082"/>
    </source>
</evidence>
<reference evidence="8 9" key="1">
    <citation type="submission" date="2015-05" db="EMBL/GenBank/DDBJ databases">
        <title>Draft genome sequence of Lampropedia sp. CT6, isolated from the microbial mat of a hot water spring, located at Manikaran, India.</title>
        <authorList>
            <person name="Tripathi C."/>
            <person name="Rani P."/>
            <person name="Mahato N.K."/>
            <person name="Lal R."/>
        </authorList>
    </citation>
    <scope>NUCLEOTIDE SEQUENCE [LARGE SCALE GENOMIC DNA]</scope>
    <source>
        <strain evidence="8 9">CT6</strain>
    </source>
</reference>
<evidence type="ECO:0000259" key="7">
    <source>
        <dbReference type="Pfam" id="PF04321"/>
    </source>
</evidence>
<evidence type="ECO:0000256" key="5">
    <source>
        <dbReference type="ARBA" id="ARBA00048200"/>
    </source>
</evidence>
<dbReference type="InterPro" id="IPR036291">
    <property type="entry name" value="NAD(P)-bd_dom_sf"/>
</dbReference>
<evidence type="ECO:0000313" key="9">
    <source>
        <dbReference type="Proteomes" id="UP000050580"/>
    </source>
</evidence>
<dbReference type="SUPFAM" id="SSF51735">
    <property type="entry name" value="NAD(P)-binding Rossmann-fold domains"/>
    <property type="match status" value="1"/>
</dbReference>
<dbReference type="InterPro" id="IPR029903">
    <property type="entry name" value="RmlD-like-bd"/>
</dbReference>
<dbReference type="PATRIC" id="fig|1610491.3.peg.362"/>
<protein>
    <recommendedName>
        <fullName evidence="4 6">dTDP-4-dehydrorhamnose reductase</fullName>
        <ecNumber evidence="3 6">1.1.1.133</ecNumber>
    </recommendedName>
</protein>
<dbReference type="Pfam" id="PF04321">
    <property type="entry name" value="RmlD_sub_bind"/>
    <property type="match status" value="1"/>
</dbReference>
<keyword evidence="9" id="KW-1185">Reference proteome</keyword>
<organism evidence="8 9">
    <name type="scientific">Lampropedia cohaerens</name>
    <dbReference type="NCBI Taxonomy" id="1610491"/>
    <lineage>
        <taxon>Bacteria</taxon>
        <taxon>Pseudomonadati</taxon>
        <taxon>Pseudomonadota</taxon>
        <taxon>Betaproteobacteria</taxon>
        <taxon>Burkholderiales</taxon>
        <taxon>Comamonadaceae</taxon>
        <taxon>Lampropedia</taxon>
    </lineage>
</organism>
<sequence length="296" mass="32090">MKILLLGKNGQVGWELQRSLAVLGEVIAPERDGGALCGDLTQPERLRETIRAVAPDAIVNAAAYTAVDRAESEPEQAFAINAAAPQVLAEEAARLDAWLVHYSTDYVFDGSGEEPWREDAPTAPLSVYGQSKLEGEKHITESGARHLILRTSWVYGAHGQNFLKTMLRLAGEREQLRIVADQIGAPTGAELLADATAQALRQAIPGSPAFSGIYHVTAAGEASWFDFAQYVLESARALGAQGLDAQLTPIASSEYPTPATRPHNSRLDTTLFQQTFGLLLPAWQDGVRRVVQELHR</sequence>
<dbReference type="Gene3D" id="3.90.25.10">
    <property type="entry name" value="UDP-galactose 4-epimerase, domain 1"/>
    <property type="match status" value="1"/>
</dbReference>
<comment type="pathway">
    <text evidence="1 6">Carbohydrate biosynthesis; dTDP-L-rhamnose biosynthesis.</text>
</comment>
<keyword evidence="6 8" id="KW-0560">Oxidoreductase</keyword>
<evidence type="ECO:0000256" key="2">
    <source>
        <dbReference type="ARBA" id="ARBA00010944"/>
    </source>
</evidence>
<dbReference type="NCBIfam" id="TIGR01214">
    <property type="entry name" value="rmlD"/>
    <property type="match status" value="1"/>
</dbReference>
<dbReference type="AlphaFoldDB" id="A0A0U1Q306"/>
<dbReference type="GO" id="GO:0005829">
    <property type="term" value="C:cytosol"/>
    <property type="evidence" value="ECO:0007669"/>
    <property type="project" value="TreeGrafter"/>
</dbReference>
<gene>
    <name evidence="8" type="ORF">AAV94_01760</name>
</gene>
<evidence type="ECO:0000256" key="4">
    <source>
        <dbReference type="ARBA" id="ARBA00017099"/>
    </source>
</evidence>
<dbReference type="InterPro" id="IPR005913">
    <property type="entry name" value="dTDP_dehydrorham_reduct"/>
</dbReference>
<dbReference type="RefSeq" id="WP_046740571.1">
    <property type="nucleotide sequence ID" value="NZ_LBNQ01000009.1"/>
</dbReference>